<accession>A0A0A0BWS2</accession>
<dbReference type="Pfam" id="PF00772">
    <property type="entry name" value="DnaB"/>
    <property type="match status" value="2"/>
</dbReference>
<evidence type="ECO:0000256" key="2">
    <source>
        <dbReference type="ARBA" id="ARBA00023125"/>
    </source>
</evidence>
<evidence type="ECO:0000313" key="5">
    <source>
        <dbReference type="EMBL" id="KGM12823.1"/>
    </source>
</evidence>
<evidence type="ECO:0000256" key="1">
    <source>
        <dbReference type="ARBA" id="ARBA00022705"/>
    </source>
</evidence>
<dbReference type="GO" id="GO:0005829">
    <property type="term" value="C:cytosol"/>
    <property type="evidence" value="ECO:0007669"/>
    <property type="project" value="TreeGrafter"/>
</dbReference>
<feature type="region of interest" description="Disordered" evidence="3">
    <location>
        <begin position="349"/>
        <end position="369"/>
    </location>
</feature>
<evidence type="ECO:0000256" key="3">
    <source>
        <dbReference type="SAM" id="MobiDB-lite"/>
    </source>
</evidence>
<dbReference type="SUPFAM" id="SSF48024">
    <property type="entry name" value="N-terminal domain of DnaB helicase"/>
    <property type="match status" value="2"/>
</dbReference>
<evidence type="ECO:0000313" key="6">
    <source>
        <dbReference type="Proteomes" id="UP000029839"/>
    </source>
</evidence>
<dbReference type="Gene3D" id="1.10.860.10">
    <property type="entry name" value="DNAb Helicase, Chain A"/>
    <property type="match status" value="2"/>
</dbReference>
<keyword evidence="6" id="KW-1185">Reference proteome</keyword>
<evidence type="ECO:0000259" key="4">
    <source>
        <dbReference type="Pfam" id="PF00772"/>
    </source>
</evidence>
<keyword evidence="1" id="KW-0235">DNA replication</keyword>
<feature type="domain" description="DNA helicase DnaB-like N-terminal" evidence="4">
    <location>
        <begin position="10"/>
        <end position="104"/>
    </location>
</feature>
<organism evidence="5 6">
    <name type="scientific">Cellulomonas carbonis T26</name>
    <dbReference type="NCBI Taxonomy" id="947969"/>
    <lineage>
        <taxon>Bacteria</taxon>
        <taxon>Bacillati</taxon>
        <taxon>Actinomycetota</taxon>
        <taxon>Actinomycetes</taxon>
        <taxon>Micrococcales</taxon>
        <taxon>Cellulomonadaceae</taxon>
        <taxon>Cellulomonas</taxon>
    </lineage>
</organism>
<dbReference type="InterPro" id="IPR036185">
    <property type="entry name" value="DNA_heli_DnaB-like_N_sf"/>
</dbReference>
<dbReference type="GO" id="GO:0003677">
    <property type="term" value="F:DNA binding"/>
    <property type="evidence" value="ECO:0007669"/>
    <property type="project" value="UniProtKB-KW"/>
</dbReference>
<dbReference type="AlphaFoldDB" id="A0A0A0BWS2"/>
<comment type="caution">
    <text evidence="5">The sequence shown here is derived from an EMBL/GenBank/DDBJ whole genome shotgun (WGS) entry which is preliminary data.</text>
</comment>
<protein>
    <recommendedName>
        <fullName evidence="4">DNA helicase DnaB-like N-terminal domain-containing protein</fullName>
    </recommendedName>
</protein>
<keyword evidence="2" id="KW-0238">DNA-binding</keyword>
<dbReference type="GO" id="GO:0003678">
    <property type="term" value="F:DNA helicase activity"/>
    <property type="evidence" value="ECO:0007669"/>
    <property type="project" value="InterPro"/>
</dbReference>
<dbReference type="InterPro" id="IPR007693">
    <property type="entry name" value="DNA_helicase_DnaB-like_N"/>
</dbReference>
<reference evidence="5 6" key="2">
    <citation type="journal article" date="2015" name="Stand. Genomic Sci.">
        <title>Draft genome sequence of Cellulomonas carbonis T26(T) and comparative analysis of six Cellulomonas genomes.</title>
        <authorList>
            <person name="Zhuang W."/>
            <person name="Zhang S."/>
            <person name="Xia X."/>
            <person name="Wang G."/>
        </authorList>
    </citation>
    <scope>NUCLEOTIDE SEQUENCE [LARGE SCALE GENOMIC DNA]</scope>
    <source>
        <strain evidence="5 6">T26</strain>
    </source>
</reference>
<name>A0A0A0BWS2_9CELL</name>
<dbReference type="GO" id="GO:0006260">
    <property type="term" value="P:DNA replication"/>
    <property type="evidence" value="ECO:0007669"/>
    <property type="project" value="UniProtKB-KW"/>
</dbReference>
<sequence length="369" mass="38816">MIRPDMVAVLAERALLGSVLLDPEPLCSFRTWLRPSDFTDPQHGQLFTLLCERQIAGDPIDPMTVASALAGRLVGSSPGVMVHDCLAAVPAVASPQSYARIVAEAGLRREIAGLGVLLRAGALQSWLSRESVPMTSTCALVDAALVSVGRRWDAAAGAPRPLQSPTPIQLNAALRNPNLRVGADKLLQAHPDRDVAAEHLHEAILVGSLIAHPKDVAAVGSHLPPQRISSAPWRTVYGATLELAELGQAVDLVTVAHATARLNHHGQPTPSLAELLEVTDAARHTAPRTAEQAVWVDQLRRIADNGADQLLKGAANPGLNVADLIDTGRLVTTALRDGAGMLPERVGTDSALVGQQRAPQATRHGPAAG</sequence>
<gene>
    <name evidence="5" type="ORF">N868_00530</name>
</gene>
<dbReference type="Proteomes" id="UP000029839">
    <property type="component" value="Unassembled WGS sequence"/>
</dbReference>
<dbReference type="PANTHER" id="PTHR30153:SF2">
    <property type="entry name" value="REPLICATIVE DNA HELICASE"/>
    <property type="match status" value="1"/>
</dbReference>
<reference evidence="5 6" key="1">
    <citation type="submission" date="2013-08" db="EMBL/GenBank/DDBJ databases">
        <title>Genome sequencing of Cellulomonas carbonis T26.</title>
        <authorList>
            <person name="Chen F."/>
            <person name="Li Y."/>
            <person name="Wang G."/>
        </authorList>
    </citation>
    <scope>NUCLEOTIDE SEQUENCE [LARGE SCALE GENOMIC DNA]</scope>
    <source>
        <strain evidence="5 6">T26</strain>
    </source>
</reference>
<feature type="domain" description="DNA helicase DnaB-like N-terminal" evidence="4">
    <location>
        <begin position="202"/>
        <end position="281"/>
    </location>
</feature>
<dbReference type="PANTHER" id="PTHR30153">
    <property type="entry name" value="REPLICATIVE DNA HELICASE DNAB"/>
    <property type="match status" value="1"/>
</dbReference>
<dbReference type="GO" id="GO:0005524">
    <property type="term" value="F:ATP binding"/>
    <property type="evidence" value="ECO:0007669"/>
    <property type="project" value="InterPro"/>
</dbReference>
<dbReference type="EMBL" id="AXCY01000001">
    <property type="protein sequence ID" value="KGM12823.1"/>
    <property type="molecule type" value="Genomic_DNA"/>
</dbReference>
<dbReference type="InterPro" id="IPR016136">
    <property type="entry name" value="DNA_helicase_N/primase_C"/>
</dbReference>
<proteinExistence type="predicted"/>